<sequence length="141" mass="16246">MMKNVKTLNDKYWYKFPRFLQMILETKYPTLPNTVKIYDVKIMNHMVFSMLNQKLRENVKIKYQNKKSLIKFGVFSEITEEVPTPENATMADEHDLEIVEAPPGSNEPVENVDLTGIESEEAEADDRMADDVEVSENVGEG</sequence>
<comment type="caution">
    <text evidence="2">The sequence shown here is derived from an EMBL/GenBank/DDBJ whole genome shotgun (WGS) entry which is preliminary data.</text>
</comment>
<organism evidence="2 3">
    <name type="scientific">Helianthus annuus</name>
    <name type="common">Common sunflower</name>
    <dbReference type="NCBI Taxonomy" id="4232"/>
    <lineage>
        <taxon>Eukaryota</taxon>
        <taxon>Viridiplantae</taxon>
        <taxon>Streptophyta</taxon>
        <taxon>Embryophyta</taxon>
        <taxon>Tracheophyta</taxon>
        <taxon>Spermatophyta</taxon>
        <taxon>Magnoliopsida</taxon>
        <taxon>eudicotyledons</taxon>
        <taxon>Gunneridae</taxon>
        <taxon>Pentapetalae</taxon>
        <taxon>asterids</taxon>
        <taxon>campanulids</taxon>
        <taxon>Asterales</taxon>
        <taxon>Asteraceae</taxon>
        <taxon>Asteroideae</taxon>
        <taxon>Heliantheae alliance</taxon>
        <taxon>Heliantheae</taxon>
        <taxon>Helianthus</taxon>
    </lineage>
</organism>
<dbReference type="Proteomes" id="UP000215914">
    <property type="component" value="Unassembled WGS sequence"/>
</dbReference>
<dbReference type="EMBL" id="MNCJ02000330">
    <property type="protein sequence ID" value="KAF5764009.1"/>
    <property type="molecule type" value="Genomic_DNA"/>
</dbReference>
<feature type="region of interest" description="Disordered" evidence="1">
    <location>
        <begin position="100"/>
        <end position="141"/>
    </location>
</feature>
<reference evidence="2" key="1">
    <citation type="journal article" date="2017" name="Nature">
        <title>The sunflower genome provides insights into oil metabolism, flowering and Asterid evolution.</title>
        <authorList>
            <person name="Badouin H."/>
            <person name="Gouzy J."/>
            <person name="Grassa C.J."/>
            <person name="Murat F."/>
            <person name="Staton S.E."/>
            <person name="Cottret L."/>
            <person name="Lelandais-Briere C."/>
            <person name="Owens G.L."/>
            <person name="Carrere S."/>
            <person name="Mayjonade B."/>
            <person name="Legrand L."/>
            <person name="Gill N."/>
            <person name="Kane N.C."/>
            <person name="Bowers J.E."/>
            <person name="Hubner S."/>
            <person name="Bellec A."/>
            <person name="Berard A."/>
            <person name="Berges H."/>
            <person name="Blanchet N."/>
            <person name="Boniface M.C."/>
            <person name="Brunel D."/>
            <person name="Catrice O."/>
            <person name="Chaidir N."/>
            <person name="Claudel C."/>
            <person name="Donnadieu C."/>
            <person name="Faraut T."/>
            <person name="Fievet G."/>
            <person name="Helmstetter N."/>
            <person name="King M."/>
            <person name="Knapp S.J."/>
            <person name="Lai Z."/>
            <person name="Le Paslier M.C."/>
            <person name="Lippi Y."/>
            <person name="Lorenzon L."/>
            <person name="Mandel J.R."/>
            <person name="Marage G."/>
            <person name="Marchand G."/>
            <person name="Marquand E."/>
            <person name="Bret-Mestries E."/>
            <person name="Morien E."/>
            <person name="Nambeesan S."/>
            <person name="Nguyen T."/>
            <person name="Pegot-Espagnet P."/>
            <person name="Pouilly N."/>
            <person name="Raftis F."/>
            <person name="Sallet E."/>
            <person name="Schiex T."/>
            <person name="Thomas J."/>
            <person name="Vandecasteele C."/>
            <person name="Vares D."/>
            <person name="Vear F."/>
            <person name="Vautrin S."/>
            <person name="Crespi M."/>
            <person name="Mangin B."/>
            <person name="Burke J.M."/>
            <person name="Salse J."/>
            <person name="Munos S."/>
            <person name="Vincourt P."/>
            <person name="Rieseberg L.H."/>
            <person name="Langlade N.B."/>
        </authorList>
    </citation>
    <scope>NUCLEOTIDE SEQUENCE</scope>
    <source>
        <tissue evidence="2">Leaves</tissue>
    </source>
</reference>
<reference evidence="2" key="2">
    <citation type="submission" date="2020-06" db="EMBL/GenBank/DDBJ databases">
        <title>Helianthus annuus Genome sequencing and assembly Release 2.</title>
        <authorList>
            <person name="Gouzy J."/>
            <person name="Langlade N."/>
            <person name="Munos S."/>
        </authorList>
    </citation>
    <scope>NUCLEOTIDE SEQUENCE</scope>
    <source>
        <tissue evidence="2">Leaves</tissue>
    </source>
</reference>
<gene>
    <name evidence="2" type="ORF">HanXRQr2_Chr15g0687041</name>
</gene>
<evidence type="ECO:0000313" key="2">
    <source>
        <dbReference type="EMBL" id="KAF5764009.1"/>
    </source>
</evidence>
<dbReference type="AlphaFoldDB" id="A0A9K3DYU6"/>
<evidence type="ECO:0000313" key="3">
    <source>
        <dbReference type="Proteomes" id="UP000215914"/>
    </source>
</evidence>
<keyword evidence="3" id="KW-1185">Reference proteome</keyword>
<name>A0A9K3DYU6_HELAN</name>
<accession>A0A9K3DYU6</accession>
<evidence type="ECO:0000256" key="1">
    <source>
        <dbReference type="SAM" id="MobiDB-lite"/>
    </source>
</evidence>
<dbReference type="Gramene" id="mRNA:HanXRQr2_Chr15g0687041">
    <property type="protein sequence ID" value="CDS:HanXRQr2_Chr15g0687041.1"/>
    <property type="gene ID" value="HanXRQr2_Chr15g0687041"/>
</dbReference>
<proteinExistence type="predicted"/>
<protein>
    <submittedName>
        <fullName evidence="2">Uncharacterized protein</fullName>
    </submittedName>
</protein>